<gene>
    <name evidence="3" type="ORF">DWZ29_03325</name>
    <name evidence="2" type="ORF">ERS852450_01874</name>
</gene>
<dbReference type="AlphaFoldDB" id="A0A174FCR2"/>
<organism evidence="2 4">
    <name type="scientific">Anaerobutyricum hallii</name>
    <dbReference type="NCBI Taxonomy" id="39488"/>
    <lineage>
        <taxon>Bacteria</taxon>
        <taxon>Bacillati</taxon>
        <taxon>Bacillota</taxon>
        <taxon>Clostridia</taxon>
        <taxon>Lachnospirales</taxon>
        <taxon>Lachnospiraceae</taxon>
        <taxon>Anaerobutyricum</taxon>
    </lineage>
</organism>
<dbReference type="Proteomes" id="UP000283700">
    <property type="component" value="Unassembled WGS sequence"/>
</dbReference>
<sequence>MRNKQRLLIMFLLIVMLFLYIVNNGHGLLYNHVIALEDEISFVAALVVLILSIPKAVDTFAKQSKIVKSISFISKVLALLIILMIPYLKDFVLLKKLMSVLDTNILLILILFFAYAGQWAAEIKRKDIKNRKENKEKGNSNEELP</sequence>
<reference evidence="2 4" key="1">
    <citation type="submission" date="2015-09" db="EMBL/GenBank/DDBJ databases">
        <authorList>
            <consortium name="Pathogen Informatics"/>
        </authorList>
    </citation>
    <scope>NUCLEOTIDE SEQUENCE [LARGE SCALE GENOMIC DNA]</scope>
    <source>
        <strain evidence="2 4">2789STDY5834835</strain>
    </source>
</reference>
<dbReference type="Proteomes" id="UP000095679">
    <property type="component" value="Unassembled WGS sequence"/>
</dbReference>
<dbReference type="EMBL" id="CYZL01000015">
    <property type="protein sequence ID" value="CUO47963.1"/>
    <property type="molecule type" value="Genomic_DNA"/>
</dbReference>
<protein>
    <submittedName>
        <fullName evidence="2">Uncharacterized protein</fullName>
    </submittedName>
</protein>
<keyword evidence="1" id="KW-0812">Transmembrane</keyword>
<evidence type="ECO:0000313" key="4">
    <source>
        <dbReference type="Proteomes" id="UP000095679"/>
    </source>
</evidence>
<evidence type="ECO:0000256" key="1">
    <source>
        <dbReference type="SAM" id="Phobius"/>
    </source>
</evidence>
<keyword evidence="1" id="KW-1133">Transmembrane helix</keyword>
<proteinExistence type="predicted"/>
<feature type="transmembrane region" description="Helical" evidence="1">
    <location>
        <begin position="7"/>
        <end position="28"/>
    </location>
</feature>
<evidence type="ECO:0000313" key="2">
    <source>
        <dbReference type="EMBL" id="CUO47963.1"/>
    </source>
</evidence>
<feature type="transmembrane region" description="Helical" evidence="1">
    <location>
        <begin position="40"/>
        <end position="57"/>
    </location>
</feature>
<keyword evidence="1" id="KW-0472">Membrane</keyword>
<evidence type="ECO:0000313" key="3">
    <source>
        <dbReference type="EMBL" id="RHN16150.1"/>
    </source>
</evidence>
<feature type="transmembrane region" description="Helical" evidence="1">
    <location>
        <begin position="69"/>
        <end position="88"/>
    </location>
</feature>
<dbReference type="RefSeq" id="WP_055298917.1">
    <property type="nucleotide sequence ID" value="NZ_BLYK01000070.1"/>
</dbReference>
<feature type="transmembrane region" description="Helical" evidence="1">
    <location>
        <begin position="100"/>
        <end position="121"/>
    </location>
</feature>
<name>A0A174FCR2_9FIRM</name>
<dbReference type="EMBL" id="QRQO01000006">
    <property type="protein sequence ID" value="RHN16150.1"/>
    <property type="molecule type" value="Genomic_DNA"/>
</dbReference>
<evidence type="ECO:0000313" key="5">
    <source>
        <dbReference type="Proteomes" id="UP000283700"/>
    </source>
</evidence>
<accession>A0A174FCR2</accession>
<reference evidence="3 5" key="2">
    <citation type="submission" date="2018-08" db="EMBL/GenBank/DDBJ databases">
        <title>A genome reference for cultivated species of the human gut microbiota.</title>
        <authorList>
            <person name="Zou Y."/>
            <person name="Xue W."/>
            <person name="Luo G."/>
        </authorList>
    </citation>
    <scope>NUCLEOTIDE SEQUENCE [LARGE SCALE GENOMIC DNA]</scope>
    <source>
        <strain evidence="3 5">AF31-17AC</strain>
    </source>
</reference>